<evidence type="ECO:0000256" key="3">
    <source>
        <dbReference type="RuleBase" id="RU003457"/>
    </source>
</evidence>
<dbReference type="PIRSF" id="PIRSF006232">
    <property type="entry name" value="Pirin"/>
    <property type="match status" value="1"/>
</dbReference>
<keyword evidence="2" id="KW-0408">Iron</keyword>
<dbReference type="Proteomes" id="UP000004550">
    <property type="component" value="Chromosome"/>
</dbReference>
<proteinExistence type="inferred from homology"/>
<keyword evidence="2" id="KW-0479">Metal-binding</keyword>
<name>A0A1L5BS94_SPHIB</name>
<dbReference type="InterPro" id="IPR014710">
    <property type="entry name" value="RmlC-like_jellyroll"/>
</dbReference>
<feature type="binding site" evidence="2">
    <location>
        <position position="68"/>
    </location>
    <ligand>
        <name>Fe cation</name>
        <dbReference type="ChEBI" id="CHEBI:24875"/>
    </ligand>
</feature>
<dbReference type="Pfam" id="PF02678">
    <property type="entry name" value="Pirin"/>
    <property type="match status" value="1"/>
</dbReference>
<feature type="binding site" evidence="2">
    <location>
        <position position="110"/>
    </location>
    <ligand>
        <name>Fe cation</name>
        <dbReference type="ChEBI" id="CHEBI:24875"/>
    </ligand>
</feature>
<dbReference type="PANTHER" id="PTHR13903:SF8">
    <property type="entry name" value="PIRIN"/>
    <property type="match status" value="1"/>
</dbReference>
<protein>
    <submittedName>
        <fullName evidence="6">Pirin</fullName>
    </submittedName>
</protein>
<gene>
    <name evidence="6" type="ORF">SIDU_15200</name>
</gene>
<comment type="cofactor">
    <cofactor evidence="2">
        <name>Fe cation</name>
        <dbReference type="ChEBI" id="CHEBI:24875"/>
    </cofactor>
    <text evidence="2">Binds 1 Fe cation per subunit.</text>
</comment>
<comment type="similarity">
    <text evidence="1 3">Belongs to the pirin family.</text>
</comment>
<sequence>MTPPESIIQNDPIIQTITPTSHNLGDFRVHRSLPAKERTMVGPFIFFDQAGPARIAPGQGVDVRPHPHINLATVTYMYEGSFLHRDSLGTEQLIEPGAVNLMTAGKGIVHSERSPDEDRAKLSKLSAIQTWLALPDRYEEMDPAFEHVGEGGLPVIDGGHARARVIMGSLWGQTSPVTTYANTIYADIQLAPGGSVPIDADAEERAIYVSGGDAALDGVMLQPQTLYVLRPGIRATLMSVDGGRVILCGGEAFRTPRHVWWNFVSSSTDRLMQAREDWEAMRFPLIPGDDREFIPIPQGRPKTVSYP</sequence>
<dbReference type="KEGG" id="sinb:SIDU_15200"/>
<organism evidence="6 7">
    <name type="scientific">Sphingobium indicum (strain DSM 16412 / CCM 7286 / MTCC 6364 / B90A)</name>
    <dbReference type="NCBI Taxonomy" id="861109"/>
    <lineage>
        <taxon>Bacteria</taxon>
        <taxon>Pseudomonadati</taxon>
        <taxon>Pseudomonadota</taxon>
        <taxon>Alphaproteobacteria</taxon>
        <taxon>Sphingomonadales</taxon>
        <taxon>Sphingomonadaceae</taxon>
        <taxon>Sphingobium</taxon>
    </lineage>
</organism>
<evidence type="ECO:0000313" key="6">
    <source>
        <dbReference type="EMBL" id="APL95750.1"/>
    </source>
</evidence>
<dbReference type="InterPro" id="IPR008778">
    <property type="entry name" value="Pirin_C_dom"/>
</dbReference>
<dbReference type="CDD" id="cd02909">
    <property type="entry name" value="cupin_pirin_N"/>
    <property type="match status" value="1"/>
</dbReference>
<evidence type="ECO:0000256" key="2">
    <source>
        <dbReference type="PIRSR" id="PIRSR006232-1"/>
    </source>
</evidence>
<evidence type="ECO:0000313" key="7">
    <source>
        <dbReference type="Proteomes" id="UP000004550"/>
    </source>
</evidence>
<feature type="binding site" evidence="2">
    <location>
        <position position="66"/>
    </location>
    <ligand>
        <name>Fe cation</name>
        <dbReference type="ChEBI" id="CHEBI:24875"/>
    </ligand>
</feature>
<evidence type="ECO:0000259" key="5">
    <source>
        <dbReference type="Pfam" id="PF05726"/>
    </source>
</evidence>
<dbReference type="InterPro" id="IPR011051">
    <property type="entry name" value="RmlC_Cupin_sf"/>
</dbReference>
<dbReference type="RefSeq" id="WP_007687324.1">
    <property type="nucleotide sequence ID" value="NZ_CP013070.1"/>
</dbReference>
<evidence type="ECO:0000256" key="1">
    <source>
        <dbReference type="ARBA" id="ARBA00008416"/>
    </source>
</evidence>
<feature type="domain" description="Pirin N-terminal" evidence="4">
    <location>
        <begin position="27"/>
        <end position="132"/>
    </location>
</feature>
<dbReference type="InterPro" id="IPR003829">
    <property type="entry name" value="Pirin_N_dom"/>
</dbReference>
<dbReference type="EMBL" id="CP013070">
    <property type="protein sequence ID" value="APL95750.1"/>
    <property type="molecule type" value="Genomic_DNA"/>
</dbReference>
<dbReference type="GO" id="GO:0046872">
    <property type="term" value="F:metal ion binding"/>
    <property type="evidence" value="ECO:0007669"/>
    <property type="project" value="UniProtKB-KW"/>
</dbReference>
<feature type="binding site" evidence="2">
    <location>
        <position position="112"/>
    </location>
    <ligand>
        <name>Fe cation</name>
        <dbReference type="ChEBI" id="CHEBI:24875"/>
    </ligand>
</feature>
<evidence type="ECO:0000259" key="4">
    <source>
        <dbReference type="Pfam" id="PF02678"/>
    </source>
</evidence>
<dbReference type="PANTHER" id="PTHR13903">
    <property type="entry name" value="PIRIN-RELATED"/>
    <property type="match status" value="1"/>
</dbReference>
<dbReference type="InterPro" id="IPR012093">
    <property type="entry name" value="Pirin"/>
</dbReference>
<feature type="domain" description="Pirin C-terminal" evidence="5">
    <location>
        <begin position="185"/>
        <end position="283"/>
    </location>
</feature>
<accession>A0A1L5BS94</accession>
<dbReference type="Pfam" id="PF05726">
    <property type="entry name" value="Pirin_C"/>
    <property type="match status" value="1"/>
</dbReference>
<dbReference type="AlphaFoldDB" id="A0A1L5BS94"/>
<dbReference type="Gene3D" id="2.60.120.10">
    <property type="entry name" value="Jelly Rolls"/>
    <property type="match status" value="2"/>
</dbReference>
<reference evidence="6 7" key="1">
    <citation type="journal article" date="2012" name="J. Bacteriol.">
        <title>Genome sequence of Sphingobium indicum B90A, a hexachlorocyclohexane-degrading bacterium.</title>
        <authorList>
            <person name="Anand S."/>
            <person name="Sangwan N."/>
            <person name="Lata P."/>
            <person name="Kaur J."/>
            <person name="Dua A."/>
            <person name="Singh A.K."/>
            <person name="Verma M."/>
            <person name="Kaur J."/>
            <person name="Khurana J.P."/>
            <person name="Khurana P."/>
            <person name="Mathur S."/>
            <person name="Lal R."/>
        </authorList>
    </citation>
    <scope>NUCLEOTIDE SEQUENCE [LARGE SCALE GENOMIC DNA]</scope>
    <source>
        <strain evidence="7">DSM 16412 / CCM 7286 / MTCC 6364 / B90A</strain>
    </source>
</reference>
<dbReference type="SUPFAM" id="SSF51182">
    <property type="entry name" value="RmlC-like cupins"/>
    <property type="match status" value="1"/>
</dbReference>